<proteinExistence type="predicted"/>
<gene>
    <name evidence="2" type="ORF">SELMODRAFT_445538</name>
</gene>
<dbReference type="PANTHER" id="PTHR33344">
    <property type="entry name" value="OS02G0761600 PROTEIN"/>
    <property type="match status" value="1"/>
</dbReference>
<dbReference type="InParanoid" id="D8SJF7"/>
<dbReference type="OrthoDB" id="994207at2759"/>
<dbReference type="Gramene" id="EFJ15443">
    <property type="protein sequence ID" value="EFJ15443"/>
    <property type="gene ID" value="SELMODRAFT_445538"/>
</dbReference>
<feature type="transmembrane region" description="Helical" evidence="1">
    <location>
        <begin position="23"/>
        <end position="43"/>
    </location>
</feature>
<evidence type="ECO:0008006" key="4">
    <source>
        <dbReference type="Google" id="ProtNLM"/>
    </source>
</evidence>
<name>D8SJF7_SELML</name>
<keyword evidence="3" id="KW-1185">Reference proteome</keyword>
<dbReference type="FunCoup" id="D8SJF7">
    <property type="interactions" value="499"/>
</dbReference>
<dbReference type="PANTHER" id="PTHR33344:SF1">
    <property type="entry name" value="OS06G0214100 PROTEIN"/>
    <property type="match status" value="1"/>
</dbReference>
<dbReference type="EMBL" id="GL377623">
    <property type="protein sequence ID" value="EFJ15443.1"/>
    <property type="molecule type" value="Genomic_DNA"/>
</dbReference>
<keyword evidence="1" id="KW-0812">Transmembrane</keyword>
<evidence type="ECO:0000256" key="1">
    <source>
        <dbReference type="SAM" id="Phobius"/>
    </source>
</evidence>
<organism evidence="3">
    <name type="scientific">Selaginella moellendorffii</name>
    <name type="common">Spikemoss</name>
    <dbReference type="NCBI Taxonomy" id="88036"/>
    <lineage>
        <taxon>Eukaryota</taxon>
        <taxon>Viridiplantae</taxon>
        <taxon>Streptophyta</taxon>
        <taxon>Embryophyta</taxon>
        <taxon>Tracheophyta</taxon>
        <taxon>Lycopodiopsida</taxon>
        <taxon>Selaginellales</taxon>
        <taxon>Selaginellaceae</taxon>
        <taxon>Selaginella</taxon>
    </lineage>
</organism>
<dbReference type="AlphaFoldDB" id="D8SJF7"/>
<dbReference type="Proteomes" id="UP000001514">
    <property type="component" value="Unassembled WGS sequence"/>
</dbReference>
<evidence type="ECO:0000313" key="2">
    <source>
        <dbReference type="EMBL" id="EFJ15443.1"/>
    </source>
</evidence>
<protein>
    <recommendedName>
        <fullName evidence="4">Transmembrane protein</fullName>
    </recommendedName>
</protein>
<dbReference type="KEGG" id="smo:SELMODRAFT_445538"/>
<sequence>MAQTAAGGNGSGERSVKCSYRRVTMLICTVNLIAVLYVLHSLLGPRYLSSSLASVARGGHATKYSEEELQKIRESLEARKAVEPHELMRRVKEIQDEADSDVSRTKEIGNARQRAADVLAQRLKELKEVNNQINQQALEEWRKKRLEGVKKRKEKV</sequence>
<keyword evidence="1" id="KW-0472">Membrane</keyword>
<evidence type="ECO:0000313" key="3">
    <source>
        <dbReference type="Proteomes" id="UP000001514"/>
    </source>
</evidence>
<keyword evidence="1" id="KW-1133">Transmembrane helix</keyword>
<dbReference type="HOGENOM" id="CLU_142539_0_0_1"/>
<reference evidence="2 3" key="1">
    <citation type="journal article" date="2011" name="Science">
        <title>The Selaginella genome identifies genetic changes associated with the evolution of vascular plants.</title>
        <authorList>
            <person name="Banks J.A."/>
            <person name="Nishiyama T."/>
            <person name="Hasebe M."/>
            <person name="Bowman J.L."/>
            <person name="Gribskov M."/>
            <person name="dePamphilis C."/>
            <person name="Albert V.A."/>
            <person name="Aono N."/>
            <person name="Aoyama T."/>
            <person name="Ambrose B.A."/>
            <person name="Ashton N.W."/>
            <person name="Axtell M.J."/>
            <person name="Barker E."/>
            <person name="Barker M.S."/>
            <person name="Bennetzen J.L."/>
            <person name="Bonawitz N.D."/>
            <person name="Chapple C."/>
            <person name="Cheng C."/>
            <person name="Correa L.G."/>
            <person name="Dacre M."/>
            <person name="DeBarry J."/>
            <person name="Dreyer I."/>
            <person name="Elias M."/>
            <person name="Engstrom E.M."/>
            <person name="Estelle M."/>
            <person name="Feng L."/>
            <person name="Finet C."/>
            <person name="Floyd S.K."/>
            <person name="Frommer W.B."/>
            <person name="Fujita T."/>
            <person name="Gramzow L."/>
            <person name="Gutensohn M."/>
            <person name="Harholt J."/>
            <person name="Hattori M."/>
            <person name="Heyl A."/>
            <person name="Hirai T."/>
            <person name="Hiwatashi Y."/>
            <person name="Ishikawa M."/>
            <person name="Iwata M."/>
            <person name="Karol K.G."/>
            <person name="Koehler B."/>
            <person name="Kolukisaoglu U."/>
            <person name="Kubo M."/>
            <person name="Kurata T."/>
            <person name="Lalonde S."/>
            <person name="Li K."/>
            <person name="Li Y."/>
            <person name="Litt A."/>
            <person name="Lyons E."/>
            <person name="Manning G."/>
            <person name="Maruyama T."/>
            <person name="Michael T.P."/>
            <person name="Mikami K."/>
            <person name="Miyazaki S."/>
            <person name="Morinaga S."/>
            <person name="Murata T."/>
            <person name="Mueller-Roeber B."/>
            <person name="Nelson D.R."/>
            <person name="Obara M."/>
            <person name="Oguri Y."/>
            <person name="Olmstead R.G."/>
            <person name="Onodera N."/>
            <person name="Petersen B.L."/>
            <person name="Pils B."/>
            <person name="Prigge M."/>
            <person name="Rensing S.A."/>
            <person name="Riano-Pachon D.M."/>
            <person name="Roberts A.W."/>
            <person name="Sato Y."/>
            <person name="Scheller H.V."/>
            <person name="Schulz B."/>
            <person name="Schulz C."/>
            <person name="Shakirov E.V."/>
            <person name="Shibagaki N."/>
            <person name="Shinohara N."/>
            <person name="Shippen D.E."/>
            <person name="Soerensen I."/>
            <person name="Sotooka R."/>
            <person name="Sugimoto N."/>
            <person name="Sugita M."/>
            <person name="Sumikawa N."/>
            <person name="Tanurdzic M."/>
            <person name="Theissen G."/>
            <person name="Ulvskov P."/>
            <person name="Wakazuki S."/>
            <person name="Weng J.K."/>
            <person name="Willats W.W."/>
            <person name="Wipf D."/>
            <person name="Wolf P.G."/>
            <person name="Yang L."/>
            <person name="Zimmer A.D."/>
            <person name="Zhu Q."/>
            <person name="Mitros T."/>
            <person name="Hellsten U."/>
            <person name="Loque D."/>
            <person name="Otillar R."/>
            <person name="Salamov A."/>
            <person name="Schmutz J."/>
            <person name="Shapiro H."/>
            <person name="Lindquist E."/>
            <person name="Lucas S."/>
            <person name="Rokhsar D."/>
            <person name="Grigoriev I.V."/>
        </authorList>
    </citation>
    <scope>NUCLEOTIDE SEQUENCE [LARGE SCALE GENOMIC DNA]</scope>
</reference>
<dbReference type="eggNOG" id="ENOG502S143">
    <property type="taxonomic scope" value="Eukaryota"/>
</dbReference>
<dbReference type="OMA" id="ICAFDIC"/>
<accession>D8SJF7</accession>